<dbReference type="EMBL" id="JAXAVU010000009">
    <property type="protein sequence ID" value="MDX8144712.1"/>
    <property type="molecule type" value="Genomic_DNA"/>
</dbReference>
<accession>A0ABU4UYU6</accession>
<organism evidence="1 2">
    <name type="scientific">Lentzea sokolovensis</name>
    <dbReference type="NCBI Taxonomy" id="3095429"/>
    <lineage>
        <taxon>Bacteria</taxon>
        <taxon>Bacillati</taxon>
        <taxon>Actinomycetota</taxon>
        <taxon>Actinomycetes</taxon>
        <taxon>Pseudonocardiales</taxon>
        <taxon>Pseudonocardiaceae</taxon>
        <taxon>Lentzea</taxon>
    </lineage>
</organism>
<reference evidence="1 2" key="1">
    <citation type="submission" date="2023-11" db="EMBL/GenBank/DDBJ databases">
        <title>Lentzea sokolovensis, sp. nov., Lentzea kristufkii, sp. nov., and Lentzea miocenensis, sp. nov., rare actinobacteria from Sokolov Coal Basin, Miocene lacustrine sediment, Czech Republic.</title>
        <authorList>
            <person name="Lara A."/>
            <person name="Kotroba L."/>
            <person name="Nouioui I."/>
            <person name="Neumann-Schaal M."/>
            <person name="Mast Y."/>
            <person name="Chronakova A."/>
        </authorList>
    </citation>
    <scope>NUCLEOTIDE SEQUENCE [LARGE SCALE GENOMIC DNA]</scope>
    <source>
        <strain evidence="1 2">BCCO 10_0061</strain>
    </source>
</reference>
<dbReference type="Proteomes" id="UP001285352">
    <property type="component" value="Unassembled WGS sequence"/>
</dbReference>
<comment type="caution">
    <text evidence="1">The sequence shown here is derived from an EMBL/GenBank/DDBJ whole genome shotgun (WGS) entry which is preliminary data.</text>
</comment>
<sequence>MLDDGLRAAMAVKSLPGTVCACLGDVRFEFLGARREVLAVVVFHRGGALAWHGWGGHAILVDEEALLRWLDRKDDLPSCPEWVAAVPPALTWTTRRMLRPVRRTADSSLIAHAHKLLDSADPVTKVLQLLVWRGSGRGEHLHEEIPGLLLRGVPISKIGAALKDSRAAEPHYAGAVRHVLGGDGRERQRLDVARLPRSVRIRLGDAARQAGTEVPQWAIPLLNA</sequence>
<evidence type="ECO:0000313" key="1">
    <source>
        <dbReference type="EMBL" id="MDX8144712.1"/>
    </source>
</evidence>
<evidence type="ECO:0000313" key="2">
    <source>
        <dbReference type="Proteomes" id="UP001285352"/>
    </source>
</evidence>
<gene>
    <name evidence="1" type="ORF">SK854_21535</name>
</gene>
<keyword evidence="2" id="KW-1185">Reference proteome</keyword>
<proteinExistence type="predicted"/>
<protein>
    <submittedName>
        <fullName evidence="1">Uncharacterized protein</fullName>
    </submittedName>
</protein>
<name>A0ABU4UYU6_9PSEU</name>